<keyword evidence="2" id="KW-1185">Reference proteome</keyword>
<dbReference type="EMBL" id="JAWIIV010000011">
    <property type="protein sequence ID" value="MEC4720422.1"/>
    <property type="molecule type" value="Genomic_DNA"/>
</dbReference>
<accession>A0ABU6J9V4</accession>
<sequence>MKHLIENAARSAPQDHNCIGIKVDWRSDAFEVTTAKQDDTSADDAAIPELFHRMTFSDRIDMELMVLTSPTVQHRLSEGLAILRQKARFIRVLVGEGMIDPTCTQVEAIAAARRDIKIAALVWRSASEFYSPIMATAGARRHDS</sequence>
<dbReference type="RefSeq" id="WP_326507141.1">
    <property type="nucleotide sequence ID" value="NZ_JAWIIV010000011.1"/>
</dbReference>
<organism evidence="1 2">
    <name type="scientific">Noviherbaspirillum album</name>
    <dbReference type="NCBI Taxonomy" id="3080276"/>
    <lineage>
        <taxon>Bacteria</taxon>
        <taxon>Pseudomonadati</taxon>
        <taxon>Pseudomonadota</taxon>
        <taxon>Betaproteobacteria</taxon>
        <taxon>Burkholderiales</taxon>
        <taxon>Oxalobacteraceae</taxon>
        <taxon>Noviherbaspirillum</taxon>
    </lineage>
</organism>
<evidence type="ECO:0000313" key="1">
    <source>
        <dbReference type="EMBL" id="MEC4720422.1"/>
    </source>
</evidence>
<name>A0ABU6J9V4_9BURK</name>
<proteinExistence type="predicted"/>
<comment type="caution">
    <text evidence="1">The sequence shown here is derived from an EMBL/GenBank/DDBJ whole genome shotgun (WGS) entry which is preliminary data.</text>
</comment>
<dbReference type="Proteomes" id="UP001352263">
    <property type="component" value="Unassembled WGS sequence"/>
</dbReference>
<protein>
    <submittedName>
        <fullName evidence="1">Uncharacterized protein</fullName>
    </submittedName>
</protein>
<reference evidence="1 2" key="1">
    <citation type="submission" date="2023-10" db="EMBL/GenBank/DDBJ databases">
        <title>Noviherbaspirillum sp. CPCC 100848 genome assembly.</title>
        <authorList>
            <person name="Li X.Y."/>
            <person name="Fang X.M."/>
        </authorList>
    </citation>
    <scope>NUCLEOTIDE SEQUENCE [LARGE SCALE GENOMIC DNA]</scope>
    <source>
        <strain evidence="1 2">CPCC 100848</strain>
    </source>
</reference>
<gene>
    <name evidence="1" type="ORF">RY831_14765</name>
</gene>
<evidence type="ECO:0000313" key="2">
    <source>
        <dbReference type="Proteomes" id="UP001352263"/>
    </source>
</evidence>